<dbReference type="GO" id="GO:0005743">
    <property type="term" value="C:mitochondrial inner membrane"/>
    <property type="evidence" value="ECO:0007669"/>
    <property type="project" value="UniProtKB-SubCell"/>
</dbReference>
<evidence type="ECO:0000256" key="13">
    <source>
        <dbReference type="ARBA" id="ARBA00023098"/>
    </source>
</evidence>
<evidence type="ECO:0000256" key="4">
    <source>
        <dbReference type="ARBA" id="ARBA00005189"/>
    </source>
</evidence>
<evidence type="ECO:0000256" key="12">
    <source>
        <dbReference type="ARBA" id="ARBA00022842"/>
    </source>
</evidence>
<comment type="similarity">
    <text evidence="5 20">Belongs to the TAM41 family.</text>
</comment>
<keyword evidence="16 20" id="KW-0594">Phospholipid biosynthesis</keyword>
<evidence type="ECO:0000256" key="8">
    <source>
        <dbReference type="ARBA" id="ARBA00022516"/>
    </source>
</evidence>
<evidence type="ECO:0000256" key="3">
    <source>
        <dbReference type="ARBA" id="ARBA00005119"/>
    </source>
</evidence>
<keyword evidence="17 20" id="KW-1208">Phospholipid metabolism</keyword>
<keyword evidence="22" id="KW-1185">Reference proteome</keyword>
<dbReference type="PANTHER" id="PTHR13619:SF0">
    <property type="entry name" value="PHOSPHATIDATE CYTIDYLYLTRANSFERASE, MITOCHONDRIAL"/>
    <property type="match status" value="1"/>
</dbReference>
<dbReference type="GO" id="GO:0004605">
    <property type="term" value="F:phosphatidate cytidylyltransferase activity"/>
    <property type="evidence" value="ECO:0007669"/>
    <property type="project" value="UniProtKB-UniRule"/>
</dbReference>
<evidence type="ECO:0000256" key="18">
    <source>
        <dbReference type="ARBA" id="ARBA00029893"/>
    </source>
</evidence>
<accession>A0AAD9QJ15</accession>
<evidence type="ECO:0000256" key="6">
    <source>
        <dbReference type="ARBA" id="ARBA00012487"/>
    </source>
</evidence>
<evidence type="ECO:0000313" key="21">
    <source>
        <dbReference type="EMBL" id="KAK2562074.1"/>
    </source>
</evidence>
<evidence type="ECO:0000256" key="2">
    <source>
        <dbReference type="ARBA" id="ARBA00004443"/>
    </source>
</evidence>
<comment type="caution">
    <text evidence="21">The sequence shown here is derived from an EMBL/GenBank/DDBJ whole genome shotgun (WGS) entry which is preliminary data.</text>
</comment>
<evidence type="ECO:0000256" key="14">
    <source>
        <dbReference type="ARBA" id="ARBA00023128"/>
    </source>
</evidence>
<keyword evidence="14 20" id="KW-0496">Mitochondrion</keyword>
<evidence type="ECO:0000256" key="9">
    <source>
        <dbReference type="ARBA" id="ARBA00022679"/>
    </source>
</evidence>
<dbReference type="EMBL" id="JARQWQ010000030">
    <property type="protein sequence ID" value="KAK2562074.1"/>
    <property type="molecule type" value="Genomic_DNA"/>
</dbReference>
<protein>
    <recommendedName>
        <fullName evidence="7 20">Phosphatidate cytidylyltransferase, mitochondrial</fullName>
        <ecNumber evidence="6 20">2.7.7.41</ecNumber>
    </recommendedName>
    <alternativeName>
        <fullName evidence="18 20">CDP-diacylglycerol synthase</fullName>
    </alternativeName>
    <alternativeName>
        <fullName evidence="19 20">Mitochondrial translocator assembly and maintenance protein 41 homolog</fullName>
    </alternativeName>
</protein>
<keyword evidence="10 20" id="KW-0548">Nucleotidyltransferase</keyword>
<evidence type="ECO:0000256" key="19">
    <source>
        <dbReference type="ARBA" id="ARBA00031502"/>
    </source>
</evidence>
<sequence>MANSRQPRFEYERLGLSKNKMADVQADMLLKIVSNFPSGISLAFAYGSGIFKQEGNTSSKNMVDFVFVLENARRWHEENLKIHRKHYSFLGSFGVNTVISLQDNYGAGMYYNTLVPMGGRVIKYGTISRNNFLLDLKDWQWLYIAGRLHKPVKILCQVTDNDMSLALKENLKGAFNAALLSLPEEFTEQQLFMSIAGLSFAGDFRMIIGENKNKVRSIVNSNIEHFRHLYQPILLPSRQLHFCSSSGKYQQSHDSSVIFSRMMSLPKNLQRKMLQSLGGGKIKQSCPEETFSEVSKDGEKCSKLVKNGLQSIVGRSSVTQSIKGIATAGGHRTLLYSSQKMTKMLKAMFV</sequence>
<reference evidence="21" key="1">
    <citation type="journal article" date="2023" name="G3 (Bethesda)">
        <title>Whole genome assembly and annotation of the endangered Caribbean coral Acropora cervicornis.</title>
        <authorList>
            <person name="Selwyn J.D."/>
            <person name="Vollmer S.V."/>
        </authorList>
    </citation>
    <scope>NUCLEOTIDE SEQUENCE</scope>
    <source>
        <strain evidence="21">K2</strain>
    </source>
</reference>
<dbReference type="PIRSF" id="PIRSF028840">
    <property type="entry name" value="Mmp37"/>
    <property type="match status" value="1"/>
</dbReference>
<gene>
    <name evidence="21" type="ORF">P5673_014818</name>
</gene>
<organism evidence="21 22">
    <name type="scientific">Acropora cervicornis</name>
    <name type="common">Staghorn coral</name>
    <dbReference type="NCBI Taxonomy" id="6130"/>
    <lineage>
        <taxon>Eukaryota</taxon>
        <taxon>Metazoa</taxon>
        <taxon>Cnidaria</taxon>
        <taxon>Anthozoa</taxon>
        <taxon>Hexacorallia</taxon>
        <taxon>Scleractinia</taxon>
        <taxon>Astrocoeniina</taxon>
        <taxon>Acroporidae</taxon>
        <taxon>Acropora</taxon>
    </lineage>
</organism>
<comment type="cofactor">
    <cofactor evidence="1 20">
        <name>Mg(2+)</name>
        <dbReference type="ChEBI" id="CHEBI:18420"/>
    </cofactor>
</comment>
<comment type="pathway">
    <text evidence="3 20">Phospholipid metabolism; CDP-diacylglycerol biosynthesis; CDP-diacylglycerol from sn-glycerol 3-phosphate: step 3/3.</text>
</comment>
<dbReference type="GO" id="GO:0016024">
    <property type="term" value="P:CDP-diacylglycerol biosynthetic process"/>
    <property type="evidence" value="ECO:0007669"/>
    <property type="project" value="UniProtKB-UniRule"/>
</dbReference>
<evidence type="ECO:0000256" key="5">
    <source>
        <dbReference type="ARBA" id="ARBA00005458"/>
    </source>
</evidence>
<evidence type="ECO:0000256" key="17">
    <source>
        <dbReference type="ARBA" id="ARBA00023264"/>
    </source>
</evidence>
<keyword evidence="13 20" id="KW-0443">Lipid metabolism</keyword>
<evidence type="ECO:0000256" key="11">
    <source>
        <dbReference type="ARBA" id="ARBA00022792"/>
    </source>
</evidence>
<keyword evidence="15 20" id="KW-0472">Membrane</keyword>
<proteinExistence type="inferred from homology"/>
<evidence type="ECO:0000256" key="1">
    <source>
        <dbReference type="ARBA" id="ARBA00001946"/>
    </source>
</evidence>
<evidence type="ECO:0000256" key="20">
    <source>
        <dbReference type="PIRNR" id="PIRNR028840"/>
    </source>
</evidence>
<dbReference type="GO" id="GO:0032049">
    <property type="term" value="P:cardiolipin biosynthetic process"/>
    <property type="evidence" value="ECO:0007669"/>
    <property type="project" value="UniProtKB-UniRule"/>
</dbReference>
<comment type="pathway">
    <text evidence="4">Lipid metabolism.</text>
</comment>
<evidence type="ECO:0000313" key="22">
    <source>
        <dbReference type="Proteomes" id="UP001249851"/>
    </source>
</evidence>
<name>A0AAD9QJ15_ACRCE</name>
<evidence type="ECO:0000256" key="16">
    <source>
        <dbReference type="ARBA" id="ARBA00023209"/>
    </source>
</evidence>
<evidence type="ECO:0000256" key="7">
    <source>
        <dbReference type="ARBA" id="ARBA00018337"/>
    </source>
</evidence>
<keyword evidence="8 20" id="KW-0444">Lipid biosynthesis</keyword>
<comment type="catalytic activity">
    <reaction evidence="20">
        <text>a 1,2-diacyl-sn-glycero-3-phosphate + CTP + H(+) = a CDP-1,2-diacyl-sn-glycerol + diphosphate</text>
        <dbReference type="Rhea" id="RHEA:16229"/>
        <dbReference type="ChEBI" id="CHEBI:15378"/>
        <dbReference type="ChEBI" id="CHEBI:33019"/>
        <dbReference type="ChEBI" id="CHEBI:37563"/>
        <dbReference type="ChEBI" id="CHEBI:58332"/>
        <dbReference type="ChEBI" id="CHEBI:58608"/>
        <dbReference type="EC" id="2.7.7.41"/>
    </reaction>
</comment>
<comment type="function">
    <text evidence="20">Catalyzes the conversion of phosphatidic acid (PA) to CDP-diacylglycerol (CDP-DAG), an essential intermediate in the synthesis of phosphatidylglycerol, cardiolipin and phosphatidylinositol.</text>
</comment>
<dbReference type="EC" id="2.7.7.41" evidence="6 20"/>
<keyword evidence="11 20" id="KW-0999">Mitochondrion inner membrane</keyword>
<evidence type="ECO:0000256" key="10">
    <source>
        <dbReference type="ARBA" id="ARBA00022695"/>
    </source>
</evidence>
<evidence type="ECO:0000256" key="15">
    <source>
        <dbReference type="ARBA" id="ARBA00023136"/>
    </source>
</evidence>
<dbReference type="Proteomes" id="UP001249851">
    <property type="component" value="Unassembled WGS sequence"/>
</dbReference>
<dbReference type="PANTHER" id="PTHR13619">
    <property type="entry name" value="PHOSPHATIDATE CYTIDYLYLTRANSFERASE, MITOCHONDRIAL"/>
    <property type="match status" value="1"/>
</dbReference>
<comment type="subcellular location">
    <subcellularLocation>
        <location evidence="2 20">Mitochondrion inner membrane</location>
        <topology evidence="2 20">Peripheral membrane protein</topology>
        <orientation evidence="2 20">Matrix side</orientation>
    </subcellularLocation>
</comment>
<keyword evidence="9 20" id="KW-0808">Transferase</keyword>
<dbReference type="AlphaFoldDB" id="A0AAD9QJ15"/>
<reference evidence="21" key="2">
    <citation type="journal article" date="2023" name="Science">
        <title>Genomic signatures of disease resistance in endangered staghorn corals.</title>
        <authorList>
            <person name="Vollmer S.V."/>
            <person name="Selwyn J.D."/>
            <person name="Despard B.A."/>
            <person name="Roesel C.L."/>
        </authorList>
    </citation>
    <scope>NUCLEOTIDE SEQUENCE</scope>
    <source>
        <strain evidence="21">K2</strain>
    </source>
</reference>
<keyword evidence="12 20" id="KW-0460">Magnesium</keyword>
<dbReference type="InterPro" id="IPR015222">
    <property type="entry name" value="Tam41"/>
</dbReference>
<dbReference type="Pfam" id="PF09139">
    <property type="entry name" value="Tam41_Mmp37"/>
    <property type="match status" value="1"/>
</dbReference>